<gene>
    <name evidence="1" type="ORF">ALO91_101659</name>
</gene>
<name>A0A0P9HIT9_PSESX</name>
<dbReference type="PATRIC" id="fig|199198.5.peg.2016"/>
<organism evidence="1 2">
    <name type="scientific">Pseudomonas syringae pv. aceris</name>
    <dbReference type="NCBI Taxonomy" id="199198"/>
    <lineage>
        <taxon>Bacteria</taxon>
        <taxon>Pseudomonadati</taxon>
        <taxon>Pseudomonadota</taxon>
        <taxon>Gammaproteobacteria</taxon>
        <taxon>Pseudomonadales</taxon>
        <taxon>Pseudomonadaceae</taxon>
        <taxon>Pseudomonas</taxon>
        <taxon>Pseudomonas syringae</taxon>
    </lineage>
</organism>
<dbReference type="Pfam" id="PF07865">
    <property type="entry name" value="DUF1652"/>
    <property type="match status" value="1"/>
</dbReference>
<evidence type="ECO:0008006" key="3">
    <source>
        <dbReference type="Google" id="ProtNLM"/>
    </source>
</evidence>
<dbReference type="EMBL" id="LJPM01000427">
    <property type="protein sequence ID" value="KPW15362.1"/>
    <property type="molecule type" value="Genomic_DNA"/>
</dbReference>
<protein>
    <recommendedName>
        <fullName evidence="3">DUF1652 domain-containing protein</fullName>
    </recommendedName>
</protein>
<evidence type="ECO:0000313" key="1">
    <source>
        <dbReference type="EMBL" id="KPW15362.1"/>
    </source>
</evidence>
<reference evidence="1 2" key="1">
    <citation type="submission" date="2015-09" db="EMBL/GenBank/DDBJ databases">
        <title>Genome announcement of multiple Pseudomonas syringae strains.</title>
        <authorList>
            <person name="Thakur S."/>
            <person name="Wang P.W."/>
            <person name="Gong Y."/>
            <person name="Weir B.S."/>
            <person name="Guttman D.S."/>
        </authorList>
    </citation>
    <scope>NUCLEOTIDE SEQUENCE [LARGE SCALE GENOMIC DNA]</scope>
    <source>
        <strain evidence="1 2">ICMP2802</strain>
    </source>
</reference>
<dbReference type="Proteomes" id="UP000050297">
    <property type="component" value="Unassembled WGS sequence"/>
</dbReference>
<accession>A0A0P9HIT9</accession>
<sequence length="87" mass="9713">MISSLELRHIIETAFLPMKCVCTIVPDGSMFIQIFDQSTNKEELTVAGIDPSGLGSSRAIASLVTELKEDMRRRSLAPERQDRVYKA</sequence>
<dbReference type="InterPro" id="IPR012448">
    <property type="entry name" value="DUF1652"/>
</dbReference>
<comment type="caution">
    <text evidence="1">The sequence shown here is derived from an EMBL/GenBank/DDBJ whole genome shotgun (WGS) entry which is preliminary data.</text>
</comment>
<dbReference type="RefSeq" id="WP_003408204.1">
    <property type="nucleotide sequence ID" value="NZ_LGAR01000042.1"/>
</dbReference>
<proteinExistence type="predicted"/>
<dbReference type="AlphaFoldDB" id="A0A0P9HIT9"/>
<evidence type="ECO:0000313" key="2">
    <source>
        <dbReference type="Proteomes" id="UP000050297"/>
    </source>
</evidence>